<organism evidence="2 3">
    <name type="scientific">Prorocentrum cordatum</name>
    <dbReference type="NCBI Taxonomy" id="2364126"/>
    <lineage>
        <taxon>Eukaryota</taxon>
        <taxon>Sar</taxon>
        <taxon>Alveolata</taxon>
        <taxon>Dinophyceae</taxon>
        <taxon>Prorocentrales</taxon>
        <taxon>Prorocentraceae</taxon>
        <taxon>Prorocentrum</taxon>
    </lineage>
</organism>
<proteinExistence type="predicted"/>
<evidence type="ECO:0000313" key="3">
    <source>
        <dbReference type="Proteomes" id="UP001189429"/>
    </source>
</evidence>
<reference evidence="2" key="1">
    <citation type="submission" date="2023-10" db="EMBL/GenBank/DDBJ databases">
        <authorList>
            <person name="Chen Y."/>
            <person name="Shah S."/>
            <person name="Dougan E. K."/>
            <person name="Thang M."/>
            <person name="Chan C."/>
        </authorList>
    </citation>
    <scope>NUCLEOTIDE SEQUENCE [LARGE SCALE GENOMIC DNA]</scope>
</reference>
<sequence length="117" mass="11989">MAVASDSSGIGACEKGGLWPEALSSVGAPGEGPLETEVTSDTAGLGARKKGGDRPPCECSARRSARGARRGQRRGPCRGISGERATRPRRGPAWPASPGGLVGRARCDPAFCSRDVE</sequence>
<dbReference type="EMBL" id="CAUYUJ010014925">
    <property type="protein sequence ID" value="CAK0847723.1"/>
    <property type="molecule type" value="Genomic_DNA"/>
</dbReference>
<feature type="region of interest" description="Disordered" evidence="1">
    <location>
        <begin position="21"/>
        <end position="103"/>
    </location>
</feature>
<gene>
    <name evidence="2" type="ORF">PCOR1329_LOCUS40854</name>
</gene>
<dbReference type="Proteomes" id="UP001189429">
    <property type="component" value="Unassembled WGS sequence"/>
</dbReference>
<protein>
    <submittedName>
        <fullName evidence="2">Uncharacterized protein</fullName>
    </submittedName>
</protein>
<keyword evidence="3" id="KW-1185">Reference proteome</keyword>
<feature type="compositionally biased region" description="Basic residues" evidence="1">
    <location>
        <begin position="63"/>
        <end position="76"/>
    </location>
</feature>
<comment type="caution">
    <text evidence="2">The sequence shown here is derived from an EMBL/GenBank/DDBJ whole genome shotgun (WGS) entry which is preliminary data.</text>
</comment>
<accession>A0ABN9TNS4</accession>
<evidence type="ECO:0000256" key="1">
    <source>
        <dbReference type="SAM" id="MobiDB-lite"/>
    </source>
</evidence>
<name>A0ABN9TNS4_9DINO</name>
<evidence type="ECO:0000313" key="2">
    <source>
        <dbReference type="EMBL" id="CAK0847723.1"/>
    </source>
</evidence>